<dbReference type="OrthoDB" id="8149983at2"/>
<evidence type="ECO:0000313" key="7">
    <source>
        <dbReference type="EMBL" id="AOO81112.1"/>
    </source>
</evidence>
<keyword evidence="8" id="KW-1185">Reference proteome</keyword>
<feature type="transmembrane region" description="Helical" evidence="6">
    <location>
        <begin position="33"/>
        <end position="51"/>
    </location>
</feature>
<dbReference type="STRING" id="1526658.BHK69_12135"/>
<protein>
    <recommendedName>
        <fullName evidence="9">Polysaccharide biosynthesis protein C-terminal domain-containing protein</fullName>
    </recommendedName>
</protein>
<dbReference type="AlphaFoldDB" id="A0A1D7U164"/>
<dbReference type="Proteomes" id="UP000094969">
    <property type="component" value="Chromosome"/>
</dbReference>
<keyword evidence="4 6" id="KW-1133">Transmembrane helix</keyword>
<name>A0A1D7U164_9HYPH</name>
<feature type="transmembrane region" description="Helical" evidence="6">
    <location>
        <begin position="72"/>
        <end position="97"/>
    </location>
</feature>
<evidence type="ECO:0000256" key="4">
    <source>
        <dbReference type="ARBA" id="ARBA00022989"/>
    </source>
</evidence>
<feature type="transmembrane region" description="Helical" evidence="6">
    <location>
        <begin position="282"/>
        <end position="301"/>
    </location>
</feature>
<feature type="transmembrane region" description="Helical" evidence="6">
    <location>
        <begin position="7"/>
        <end position="27"/>
    </location>
</feature>
<keyword evidence="5 6" id="KW-0472">Membrane</keyword>
<evidence type="ECO:0000256" key="5">
    <source>
        <dbReference type="ARBA" id="ARBA00023136"/>
    </source>
</evidence>
<feature type="transmembrane region" description="Helical" evidence="6">
    <location>
        <begin position="103"/>
        <end position="122"/>
    </location>
</feature>
<evidence type="ECO:0008006" key="9">
    <source>
        <dbReference type="Google" id="ProtNLM"/>
    </source>
</evidence>
<dbReference type="GO" id="GO:0005886">
    <property type="term" value="C:plasma membrane"/>
    <property type="evidence" value="ECO:0007669"/>
    <property type="project" value="UniProtKB-SubCell"/>
</dbReference>
<evidence type="ECO:0000256" key="3">
    <source>
        <dbReference type="ARBA" id="ARBA00022692"/>
    </source>
</evidence>
<dbReference type="InterPro" id="IPR050833">
    <property type="entry name" value="Poly_Biosynth_Transport"/>
</dbReference>
<feature type="transmembrane region" description="Helical" evidence="6">
    <location>
        <begin position="350"/>
        <end position="370"/>
    </location>
</feature>
<organism evidence="7 8">
    <name type="scientific">Bosea vaviloviae</name>
    <dbReference type="NCBI Taxonomy" id="1526658"/>
    <lineage>
        <taxon>Bacteria</taxon>
        <taxon>Pseudomonadati</taxon>
        <taxon>Pseudomonadota</taxon>
        <taxon>Alphaproteobacteria</taxon>
        <taxon>Hyphomicrobiales</taxon>
        <taxon>Boseaceae</taxon>
        <taxon>Bosea</taxon>
    </lineage>
</organism>
<feature type="transmembrane region" description="Helical" evidence="6">
    <location>
        <begin position="162"/>
        <end position="183"/>
    </location>
</feature>
<dbReference type="RefSeq" id="WP_069690327.1">
    <property type="nucleotide sequence ID" value="NZ_CP017147.1"/>
</dbReference>
<feature type="transmembrane region" description="Helical" evidence="6">
    <location>
        <begin position="439"/>
        <end position="458"/>
    </location>
</feature>
<sequence>MTVLLPFVINAGLNFVLGLLIALFLGPAEFGRYAIGAAIIVLVNTALLDWLKISALRFYSLTTRETQPEIRATLDLLVAGISVSLCGLLVVAVAVGIDFKLPAMLLAAAVLAGIGAGLFDYHGAIARARFLDAAYARLIIVKNIMALILMVGGAWLTRDPTVVLLGGLLSAAVSLLAVRRALADAPLSLSAARKDVAWGFFVYALPLVAGNAIYSLIPLLNRSLLADAQGYAEAGYFSLASDMGLRLFGTLGATLEIVLLREIIRLDETRGRIAAQKRIAKNVLLVLMVALPVAVGLWMVLPAFDRLIVPPSFQGRFANYMAILIPGFAAITIFQAAFYPVFLIGKRTGIATFAALLGLGVNLALGLGLASTLGPAAYAFGQTAAFLVVLAVMATASLRVLPVLPPLRDCVLVVLAAAVMAAVIWPLRRQFSAPIELALQISIGVAVYGALILACDVARCRTTARLWWASRRIGRS</sequence>
<feature type="transmembrane region" description="Helical" evidence="6">
    <location>
        <begin position="321"/>
        <end position="343"/>
    </location>
</feature>
<feature type="transmembrane region" description="Helical" evidence="6">
    <location>
        <begin position="410"/>
        <end position="427"/>
    </location>
</feature>
<dbReference type="PANTHER" id="PTHR30250:SF11">
    <property type="entry name" value="O-ANTIGEN TRANSPORTER-RELATED"/>
    <property type="match status" value="1"/>
</dbReference>
<feature type="transmembrane region" description="Helical" evidence="6">
    <location>
        <begin position="243"/>
        <end position="261"/>
    </location>
</feature>
<dbReference type="KEGG" id="bvv:BHK69_12135"/>
<evidence type="ECO:0000313" key="8">
    <source>
        <dbReference type="Proteomes" id="UP000094969"/>
    </source>
</evidence>
<evidence type="ECO:0000256" key="2">
    <source>
        <dbReference type="ARBA" id="ARBA00022475"/>
    </source>
</evidence>
<gene>
    <name evidence="7" type="ORF">BHK69_12135</name>
</gene>
<feature type="transmembrane region" description="Helical" evidence="6">
    <location>
        <begin position="134"/>
        <end position="156"/>
    </location>
</feature>
<feature type="transmembrane region" description="Helical" evidence="6">
    <location>
        <begin position="376"/>
        <end position="398"/>
    </location>
</feature>
<reference evidence="7 8" key="1">
    <citation type="journal article" date="2015" name="Antonie Van Leeuwenhoek">
        <title>Bosea vaviloviae sp. nov., a new species of slow-growing rhizobia isolated from nodules of the relict species Vavilovia formosa (Stev.) Fed.</title>
        <authorList>
            <person name="Safronova V.I."/>
            <person name="Kuznetsova I.G."/>
            <person name="Sazanova A.L."/>
            <person name="Kimeklis A.K."/>
            <person name="Belimov A.A."/>
            <person name="Andronov E.E."/>
            <person name="Pinaev A.G."/>
            <person name="Chizhevskaya E.P."/>
            <person name="Pukhaev A.R."/>
            <person name="Popov K.P."/>
            <person name="Willems A."/>
            <person name="Tikhonovich I.A."/>
        </authorList>
    </citation>
    <scope>NUCLEOTIDE SEQUENCE [LARGE SCALE GENOMIC DNA]</scope>
    <source>
        <strain evidence="7 8">Vaf18</strain>
    </source>
</reference>
<keyword evidence="3 6" id="KW-0812">Transmembrane</keyword>
<evidence type="ECO:0000256" key="6">
    <source>
        <dbReference type="SAM" id="Phobius"/>
    </source>
</evidence>
<dbReference type="EMBL" id="CP017147">
    <property type="protein sequence ID" value="AOO81112.1"/>
    <property type="molecule type" value="Genomic_DNA"/>
</dbReference>
<feature type="transmembrane region" description="Helical" evidence="6">
    <location>
        <begin position="195"/>
        <end position="217"/>
    </location>
</feature>
<proteinExistence type="predicted"/>
<dbReference type="PANTHER" id="PTHR30250">
    <property type="entry name" value="PST FAMILY PREDICTED COLANIC ACID TRANSPORTER"/>
    <property type="match status" value="1"/>
</dbReference>
<evidence type="ECO:0000256" key="1">
    <source>
        <dbReference type="ARBA" id="ARBA00004651"/>
    </source>
</evidence>
<accession>A0A1D7U164</accession>
<keyword evidence="2" id="KW-1003">Cell membrane</keyword>
<comment type="subcellular location">
    <subcellularLocation>
        <location evidence="1">Cell membrane</location>
        <topology evidence="1">Multi-pass membrane protein</topology>
    </subcellularLocation>
</comment>